<reference evidence="1 2" key="1">
    <citation type="submission" date="2024-01" db="EMBL/GenBank/DDBJ databases">
        <title>The complete chloroplast genome sequence of Lithospermum erythrorhizon: insights into the phylogenetic relationship among Boraginaceae species and the maternal lineages of purple gromwells.</title>
        <authorList>
            <person name="Okada T."/>
            <person name="Watanabe K."/>
        </authorList>
    </citation>
    <scope>NUCLEOTIDE SEQUENCE [LARGE SCALE GENOMIC DNA]</scope>
</reference>
<keyword evidence="2" id="KW-1185">Reference proteome</keyword>
<name>A0AAV3PH72_LITER</name>
<dbReference type="AlphaFoldDB" id="A0AAV3PH72"/>
<sequence>MGRTSAQVPLAKGGGGVKPKAAKKGVIGLGAKGVDPVHEKLKFGAFVQGLEDQVGEDNSMVVLDVVNNAKEVDGTVLGLNSEADEVFPPLAVNSGCKSFRRNKGNIVGKGGNLGVAANNIRYSSSFGNSGGLVALVVDSRGGGGNDQPRLVLEKEGEIQNMVGSANLVTNAHATSQVLASLGLGMEGLFDDEATGTTLFQDVLDTTEARLDNVVASGIATKMGGVGVLSEVAVGGPFGTMGVG</sequence>
<dbReference type="EMBL" id="BAABME010001700">
    <property type="protein sequence ID" value="GAA0151019.1"/>
    <property type="molecule type" value="Genomic_DNA"/>
</dbReference>
<organism evidence="1 2">
    <name type="scientific">Lithospermum erythrorhizon</name>
    <name type="common">Purple gromwell</name>
    <name type="synonym">Lithospermum officinale var. erythrorhizon</name>
    <dbReference type="NCBI Taxonomy" id="34254"/>
    <lineage>
        <taxon>Eukaryota</taxon>
        <taxon>Viridiplantae</taxon>
        <taxon>Streptophyta</taxon>
        <taxon>Embryophyta</taxon>
        <taxon>Tracheophyta</taxon>
        <taxon>Spermatophyta</taxon>
        <taxon>Magnoliopsida</taxon>
        <taxon>eudicotyledons</taxon>
        <taxon>Gunneridae</taxon>
        <taxon>Pentapetalae</taxon>
        <taxon>asterids</taxon>
        <taxon>lamiids</taxon>
        <taxon>Boraginales</taxon>
        <taxon>Boraginaceae</taxon>
        <taxon>Boraginoideae</taxon>
        <taxon>Lithospermeae</taxon>
        <taxon>Lithospermum</taxon>
    </lineage>
</organism>
<evidence type="ECO:0000313" key="1">
    <source>
        <dbReference type="EMBL" id="GAA0151019.1"/>
    </source>
</evidence>
<gene>
    <name evidence="1" type="ORF">LIER_09830</name>
</gene>
<evidence type="ECO:0000313" key="2">
    <source>
        <dbReference type="Proteomes" id="UP001454036"/>
    </source>
</evidence>
<accession>A0AAV3PH72</accession>
<proteinExistence type="predicted"/>
<comment type="caution">
    <text evidence="1">The sequence shown here is derived from an EMBL/GenBank/DDBJ whole genome shotgun (WGS) entry which is preliminary data.</text>
</comment>
<protein>
    <submittedName>
        <fullName evidence="1">Uncharacterized protein</fullName>
    </submittedName>
</protein>
<dbReference type="Proteomes" id="UP001454036">
    <property type="component" value="Unassembled WGS sequence"/>
</dbReference>